<dbReference type="Proteomes" id="UP000799424">
    <property type="component" value="Unassembled WGS sequence"/>
</dbReference>
<sequence>MGYKRLNRLHVRFRNQYRSRLFLDMSDPGNSTIEKFKDTTISEIPFQASFDINTAVVDISLSHQIQVGFLFVTTHAVVGAGVYLNLPKYTAEFAKVEGVDETCTALSQSQNSNRDIAQKILTDAYRIKPSVGWQVGVAGEYSFLLGSGSFDVPFGNGTFSNLANSCLLFNKTSGTYLDAKQAVADAKKMEL</sequence>
<reference evidence="1" key="1">
    <citation type="journal article" date="2020" name="Stud. Mycol.">
        <title>101 Dothideomycetes genomes: a test case for predicting lifestyles and emergence of pathogens.</title>
        <authorList>
            <person name="Haridas S."/>
            <person name="Albert R."/>
            <person name="Binder M."/>
            <person name="Bloem J."/>
            <person name="Labutti K."/>
            <person name="Salamov A."/>
            <person name="Andreopoulos B."/>
            <person name="Baker S."/>
            <person name="Barry K."/>
            <person name="Bills G."/>
            <person name="Bluhm B."/>
            <person name="Cannon C."/>
            <person name="Castanera R."/>
            <person name="Culley D."/>
            <person name="Daum C."/>
            <person name="Ezra D."/>
            <person name="Gonzalez J."/>
            <person name="Henrissat B."/>
            <person name="Kuo A."/>
            <person name="Liang C."/>
            <person name="Lipzen A."/>
            <person name="Lutzoni F."/>
            <person name="Magnuson J."/>
            <person name="Mondo S."/>
            <person name="Nolan M."/>
            <person name="Ohm R."/>
            <person name="Pangilinan J."/>
            <person name="Park H.-J."/>
            <person name="Ramirez L."/>
            <person name="Alfaro M."/>
            <person name="Sun H."/>
            <person name="Tritt A."/>
            <person name="Yoshinaga Y."/>
            <person name="Zwiers L.-H."/>
            <person name="Turgeon B."/>
            <person name="Goodwin S."/>
            <person name="Spatafora J."/>
            <person name="Crous P."/>
            <person name="Grigoriev I."/>
        </authorList>
    </citation>
    <scope>NUCLEOTIDE SEQUENCE</scope>
    <source>
        <strain evidence="1">CBS 113818</strain>
    </source>
</reference>
<accession>A0A6A6ZYF7</accession>
<evidence type="ECO:0000313" key="2">
    <source>
        <dbReference type="Proteomes" id="UP000799424"/>
    </source>
</evidence>
<name>A0A6A6ZYF7_9PLEO</name>
<gene>
    <name evidence="1" type="ORF">CC86DRAFT_43274</name>
</gene>
<dbReference type="AlphaFoldDB" id="A0A6A6ZYF7"/>
<proteinExistence type="predicted"/>
<keyword evidence="2" id="KW-1185">Reference proteome</keyword>
<dbReference type="OrthoDB" id="5382170at2759"/>
<evidence type="ECO:0000313" key="1">
    <source>
        <dbReference type="EMBL" id="KAF2825447.1"/>
    </source>
</evidence>
<protein>
    <submittedName>
        <fullName evidence="1">Uncharacterized protein</fullName>
    </submittedName>
</protein>
<organism evidence="1 2">
    <name type="scientific">Ophiobolus disseminans</name>
    <dbReference type="NCBI Taxonomy" id="1469910"/>
    <lineage>
        <taxon>Eukaryota</taxon>
        <taxon>Fungi</taxon>
        <taxon>Dikarya</taxon>
        <taxon>Ascomycota</taxon>
        <taxon>Pezizomycotina</taxon>
        <taxon>Dothideomycetes</taxon>
        <taxon>Pleosporomycetidae</taxon>
        <taxon>Pleosporales</taxon>
        <taxon>Pleosporineae</taxon>
        <taxon>Phaeosphaeriaceae</taxon>
        <taxon>Ophiobolus</taxon>
    </lineage>
</organism>
<dbReference type="EMBL" id="MU006228">
    <property type="protein sequence ID" value="KAF2825447.1"/>
    <property type="molecule type" value="Genomic_DNA"/>
</dbReference>